<dbReference type="Gene3D" id="3.40.50.720">
    <property type="entry name" value="NAD(P)-binding Rossmann-like Domain"/>
    <property type="match status" value="1"/>
</dbReference>
<keyword evidence="4" id="KW-1185">Reference proteome</keyword>
<dbReference type="InterPro" id="IPR013630">
    <property type="entry name" value="Methyltransf_Zn-bd_dom_put"/>
</dbReference>
<dbReference type="Gene3D" id="6.20.50.110">
    <property type="entry name" value="Methyltransferase, zinc-binding domain"/>
    <property type="match status" value="1"/>
</dbReference>
<protein>
    <submittedName>
        <fullName evidence="3">Class I SAM-dependent methyltransferase</fullName>
    </submittedName>
</protein>
<dbReference type="Pfam" id="PF08421">
    <property type="entry name" value="Methyltransf_13"/>
    <property type="match status" value="1"/>
</dbReference>
<dbReference type="PANTHER" id="PTHR43861:SF5">
    <property type="entry name" value="BLL5978 PROTEIN"/>
    <property type="match status" value="1"/>
</dbReference>
<dbReference type="InterPro" id="IPR013691">
    <property type="entry name" value="MeTrfase_14"/>
</dbReference>
<dbReference type="InterPro" id="IPR038576">
    <property type="entry name" value="Methyltransf_Zn-bd_dom_put_sf"/>
</dbReference>
<dbReference type="Gene3D" id="3.40.50.150">
    <property type="entry name" value="Vaccinia Virus protein VP39"/>
    <property type="match status" value="1"/>
</dbReference>
<dbReference type="PANTHER" id="PTHR43861">
    <property type="entry name" value="TRANS-ACONITATE 2-METHYLTRANSFERASE-RELATED"/>
    <property type="match status" value="1"/>
</dbReference>
<proteinExistence type="predicted"/>
<dbReference type="GO" id="GO:0008168">
    <property type="term" value="F:methyltransferase activity"/>
    <property type="evidence" value="ECO:0007669"/>
    <property type="project" value="UniProtKB-KW"/>
</dbReference>
<accession>A0ABY3CCC9</accession>
<organism evidence="3 4">
    <name type="scientific">Candidatus Methylobacter oryzae</name>
    <dbReference type="NCBI Taxonomy" id="2497749"/>
    <lineage>
        <taxon>Bacteria</taxon>
        <taxon>Pseudomonadati</taxon>
        <taxon>Pseudomonadota</taxon>
        <taxon>Gammaproteobacteria</taxon>
        <taxon>Methylococcales</taxon>
        <taxon>Methylococcaceae</taxon>
        <taxon>Methylobacter</taxon>
    </lineage>
</organism>
<name>A0ABY3CCC9_9GAMM</name>
<gene>
    <name evidence="3" type="ORF">EKO24_008005</name>
</gene>
<evidence type="ECO:0000259" key="1">
    <source>
        <dbReference type="Pfam" id="PF08421"/>
    </source>
</evidence>
<keyword evidence="3" id="KW-0489">Methyltransferase</keyword>
<dbReference type="Proteomes" id="UP000733744">
    <property type="component" value="Unassembled WGS sequence"/>
</dbReference>
<dbReference type="EMBL" id="RYFG02000076">
    <property type="protein sequence ID" value="TRW97080.1"/>
    <property type="molecule type" value="Genomic_DNA"/>
</dbReference>
<dbReference type="RefSeq" id="WP_127030255.1">
    <property type="nucleotide sequence ID" value="NZ_RYFG02000076.1"/>
</dbReference>
<dbReference type="Pfam" id="PF13489">
    <property type="entry name" value="Methyltransf_23"/>
    <property type="match status" value="1"/>
</dbReference>
<evidence type="ECO:0000313" key="3">
    <source>
        <dbReference type="EMBL" id="TRW97080.1"/>
    </source>
</evidence>
<dbReference type="CDD" id="cd02440">
    <property type="entry name" value="AdoMet_MTases"/>
    <property type="match status" value="1"/>
</dbReference>
<dbReference type="GO" id="GO:0032259">
    <property type="term" value="P:methylation"/>
    <property type="evidence" value="ECO:0007669"/>
    <property type="project" value="UniProtKB-KW"/>
</dbReference>
<reference evidence="3 4" key="1">
    <citation type="journal article" date="2019" name="Antonie Van Leeuwenhoek">
        <title>Description of 'Ca. Methylobacter oryzae' KRF1, a novel species from the environmentally important Methylobacter clade 2.</title>
        <authorList>
            <person name="Khatri K."/>
            <person name="Mohite J.A."/>
            <person name="Pandit P.S."/>
            <person name="Bahulikar R."/>
            <person name="Rahalkar M.C."/>
        </authorList>
    </citation>
    <scope>NUCLEOTIDE SEQUENCE [LARGE SCALE GENOMIC DNA]</scope>
    <source>
        <strain evidence="3 4">KRF1</strain>
    </source>
</reference>
<evidence type="ECO:0000259" key="2">
    <source>
        <dbReference type="Pfam" id="PF08484"/>
    </source>
</evidence>
<dbReference type="Pfam" id="PF08484">
    <property type="entry name" value="Methyltransf_14"/>
    <property type="match status" value="1"/>
</dbReference>
<keyword evidence="3" id="KW-0808">Transferase</keyword>
<feature type="domain" description="C-methyltransferase" evidence="2">
    <location>
        <begin position="274"/>
        <end position="399"/>
    </location>
</feature>
<evidence type="ECO:0000313" key="4">
    <source>
        <dbReference type="Proteomes" id="UP000733744"/>
    </source>
</evidence>
<sequence>MNSYFIKECLCCGSSELRMALDLGIQPPANSYTTTAEERVAEFPLGLNVCSNCWNSQLSYCVDRREIFDQYAYVSGTSKTLGEFFIWFADALAQTLPSGARVMELAANDGSLIREMQRVGLDCIGIDPAENITKLAQEAGLPILCGYWPQVAGQVEGLFDAIICMNVVAHVDNPLQFLIGCREKLSPGGVVMAQPSQARMFEHSEFDTIYHEHISFFNTHSMKQLAARAGLRLVDSFLVKIHGDSPVYLLQHAEAPVAAGFRDAFMKGNFAIAEDLTAYEERVNLFDWKTYEQFGQTAREVVQRVVSIVEEQRAAGREIVFVGAAAKAMTLVNACGIKPDLFLDENPLKIGLFAPGSGSPIEALEACAKLSKPAFFVFSAWNFRYELAAKVRAIGVPEGSIFYSYFPEAEFL</sequence>
<feature type="domain" description="Methyltransferase putative zinc binding" evidence="1">
    <location>
        <begin position="9"/>
        <end position="68"/>
    </location>
</feature>
<comment type="caution">
    <text evidence="3">The sequence shown here is derived from an EMBL/GenBank/DDBJ whole genome shotgun (WGS) entry which is preliminary data.</text>
</comment>
<dbReference type="SUPFAM" id="SSF53335">
    <property type="entry name" value="S-adenosyl-L-methionine-dependent methyltransferases"/>
    <property type="match status" value="1"/>
</dbReference>
<dbReference type="InterPro" id="IPR029063">
    <property type="entry name" value="SAM-dependent_MTases_sf"/>
</dbReference>